<protein>
    <recommendedName>
        <fullName evidence="2">DUF5916 domain-containing protein</fullName>
    </recommendedName>
</protein>
<dbReference type="Pfam" id="PF19313">
    <property type="entry name" value="DUF5916"/>
    <property type="match status" value="1"/>
</dbReference>
<gene>
    <name evidence="3" type="ORF">IAE60_05335</name>
</gene>
<dbReference type="AlphaFoldDB" id="A0A7G9TFG5"/>
<accession>A0A7G9TFG5</accession>
<sequence>MRTRCPSRRVHARLFFLFCSGLVAPATQAAIVVDGRLDEPEWRDAVQYRDFRVVAPYLLSPAPDSAATVAYLLSTPDGLVVGFILTQSDDYPRIRPRLERDQDTRADRVTVMIDFDADGRTAYSFGVDLSGSVQDGVVTNENQLATDWDTDWTWAVGEHDSGWQVELLLPWTVAPMRGADAPTRDIAVHFSRTLGATGEQVAYPAVSPERARFVSAFERVNLAQYRKALLHVWPYATVTHDRLEGDQRHKAGVDLLWKPSPTFQLGATVNPDFGQVESDDLVISFDAVETFQSDRRPFFTENQSIFKQTTPDAGRLVHTRRIGAEADDGTGMADIAAAIKLNGSLGALGYGMLSASERGPVGRDFHAARLQYPVSTGVNVGWLGTYVRRPFLQREARVHAVDLSWRRGEQLVVDAQVLASEANQHGVTRSGSGAWLRLFWMPSSRWTYEMEATHFDPDLDFNDLGYQRRGDLDEIEVTGAYLHSSEGASSRLSTARWSLEAQARRNHRGERLPDMWIARGTFDLRSGTRIVVDSVTSSGGWDDRFLRGYGAVWFGHRNEASARVVSRRFGAWSYEAELSLVALGLSARPSQAARLAVNWFAGDRFNAKLELAPDISRDWLIWEVGDYAGRYTRRGDALRLDATWFSGRQHELRLKSEWLGLRAEAGQRYRRGADGRLHDTGEALPAFDINRFGIQLRYRYLLGPQSDVYLAWSRGGLGEHERRRPGTAQLFEEALSLTDTDQLVAKLRYRF</sequence>
<dbReference type="GeneID" id="81470379"/>
<dbReference type="Proteomes" id="UP000515838">
    <property type="component" value="Chromosome"/>
</dbReference>
<name>A0A7G9TFG5_PSEMX</name>
<dbReference type="SUPFAM" id="SSF49344">
    <property type="entry name" value="CBD9-like"/>
    <property type="match status" value="1"/>
</dbReference>
<reference evidence="3 4" key="1">
    <citation type="submission" date="2020-08" db="EMBL/GenBank/DDBJ databases">
        <title>Streptomycin Non-resistant strain, P. mexicana.</title>
        <authorList>
            <person name="Ganesh-Kumar S."/>
            <person name="Zhe T."/>
            <person name="Yu Z."/>
            <person name="Min Y."/>
        </authorList>
    </citation>
    <scope>NUCLEOTIDE SEQUENCE [LARGE SCALE GENOMIC DNA]</scope>
    <source>
        <strain evidence="3 4">GTZY2</strain>
    </source>
</reference>
<dbReference type="EMBL" id="CP060731">
    <property type="protein sequence ID" value="QNN78840.1"/>
    <property type="molecule type" value="Genomic_DNA"/>
</dbReference>
<evidence type="ECO:0000259" key="2">
    <source>
        <dbReference type="Pfam" id="PF19313"/>
    </source>
</evidence>
<evidence type="ECO:0000256" key="1">
    <source>
        <dbReference type="SAM" id="SignalP"/>
    </source>
</evidence>
<organism evidence="3 4">
    <name type="scientific">Pseudoxanthomonas mexicana</name>
    <dbReference type="NCBI Taxonomy" id="128785"/>
    <lineage>
        <taxon>Bacteria</taxon>
        <taxon>Pseudomonadati</taxon>
        <taxon>Pseudomonadota</taxon>
        <taxon>Gammaproteobacteria</taxon>
        <taxon>Lysobacterales</taxon>
        <taxon>Lysobacteraceae</taxon>
        <taxon>Pseudoxanthomonas</taxon>
    </lineage>
</organism>
<dbReference type="RefSeq" id="WP_187574141.1">
    <property type="nucleotide sequence ID" value="NZ_CP060731.1"/>
</dbReference>
<dbReference type="Gene3D" id="2.60.40.1190">
    <property type="match status" value="1"/>
</dbReference>
<keyword evidence="1" id="KW-0732">Signal</keyword>
<evidence type="ECO:0000313" key="3">
    <source>
        <dbReference type="EMBL" id="QNN78840.1"/>
    </source>
</evidence>
<feature type="signal peptide" evidence="1">
    <location>
        <begin position="1"/>
        <end position="29"/>
    </location>
</feature>
<feature type="chain" id="PRO_5028819326" description="DUF5916 domain-containing protein" evidence="1">
    <location>
        <begin position="30"/>
        <end position="751"/>
    </location>
</feature>
<feature type="domain" description="DUF5916" evidence="2">
    <location>
        <begin position="230"/>
        <end position="327"/>
    </location>
</feature>
<dbReference type="InterPro" id="IPR045670">
    <property type="entry name" value="DUF5916"/>
</dbReference>
<evidence type="ECO:0000313" key="4">
    <source>
        <dbReference type="Proteomes" id="UP000515838"/>
    </source>
</evidence>
<proteinExistence type="predicted"/>